<reference evidence="1 2" key="1">
    <citation type="journal article" date="2024" name="J Genomics">
        <title>Draft genome sequencing and assembly of Favolaschia claudopus CIRM-BRFM 2984 isolated from oak limbs.</title>
        <authorList>
            <person name="Navarro D."/>
            <person name="Drula E."/>
            <person name="Chaduli D."/>
            <person name="Cazenave R."/>
            <person name="Ahrendt S."/>
            <person name="Wang J."/>
            <person name="Lipzen A."/>
            <person name="Daum C."/>
            <person name="Barry K."/>
            <person name="Grigoriev I.V."/>
            <person name="Favel A."/>
            <person name="Rosso M.N."/>
            <person name="Martin F."/>
        </authorList>
    </citation>
    <scope>NUCLEOTIDE SEQUENCE [LARGE SCALE GENOMIC DNA]</scope>
    <source>
        <strain evidence="1 2">CIRM-BRFM 2984</strain>
    </source>
</reference>
<gene>
    <name evidence="1" type="ORF">R3P38DRAFT_3125510</name>
</gene>
<comment type="caution">
    <text evidence="1">The sequence shown here is derived from an EMBL/GenBank/DDBJ whole genome shotgun (WGS) entry which is preliminary data.</text>
</comment>
<sequence>MAKPNPVDIQELLDHCIDYLAGSTQDLISCSLVARTWLNASQSSLFRAPQITNGQKAQQFCNALSANPTLIPLVRELVVGPRLPELNDPLTIGFNNNLTDIKFTHLHALSLDVRSELPYEIRKLIALPTLCYLTLATRGAPYGLFRSFDLWSECSPGVQHLDMRCEMGIEEPGFDDDSPPSVCEPIPLKSLALAYWRDDDPELSKTSLAPFDLSQIKALAIVQGDHIPWTLFSTTNVTVLALYDPIAVDNLAELDLSSFPNLTTLRLHFSNAIPPGITRMLSTISSQHIQTISLIFGNDPTWRLSTELDAVLASLPLVSLPTVELEVNASTKEIYLAFPLLRSKDKLRIHSPSYDLSHREKHHLWWRNVTKHL</sequence>
<dbReference type="Proteomes" id="UP001362999">
    <property type="component" value="Unassembled WGS sequence"/>
</dbReference>
<accession>A0AAV9ZBG8</accession>
<dbReference type="EMBL" id="JAWWNJ010000170">
    <property type="protein sequence ID" value="KAK6977360.1"/>
    <property type="molecule type" value="Genomic_DNA"/>
</dbReference>
<evidence type="ECO:0000313" key="2">
    <source>
        <dbReference type="Proteomes" id="UP001362999"/>
    </source>
</evidence>
<dbReference type="SUPFAM" id="SSF52047">
    <property type="entry name" value="RNI-like"/>
    <property type="match status" value="1"/>
</dbReference>
<dbReference type="AlphaFoldDB" id="A0AAV9ZBG8"/>
<evidence type="ECO:0008006" key="3">
    <source>
        <dbReference type="Google" id="ProtNLM"/>
    </source>
</evidence>
<protein>
    <recommendedName>
        <fullName evidence="3">F-box domain-containing protein</fullName>
    </recommendedName>
</protein>
<keyword evidence="2" id="KW-1185">Reference proteome</keyword>
<organism evidence="1 2">
    <name type="scientific">Favolaschia claudopus</name>
    <dbReference type="NCBI Taxonomy" id="2862362"/>
    <lineage>
        <taxon>Eukaryota</taxon>
        <taxon>Fungi</taxon>
        <taxon>Dikarya</taxon>
        <taxon>Basidiomycota</taxon>
        <taxon>Agaricomycotina</taxon>
        <taxon>Agaricomycetes</taxon>
        <taxon>Agaricomycetidae</taxon>
        <taxon>Agaricales</taxon>
        <taxon>Marasmiineae</taxon>
        <taxon>Mycenaceae</taxon>
        <taxon>Favolaschia</taxon>
    </lineage>
</organism>
<proteinExistence type="predicted"/>
<evidence type="ECO:0000313" key="1">
    <source>
        <dbReference type="EMBL" id="KAK6977360.1"/>
    </source>
</evidence>
<name>A0AAV9ZBG8_9AGAR</name>